<dbReference type="Proteomes" id="UP001549036">
    <property type="component" value="Unassembled WGS sequence"/>
</dbReference>
<gene>
    <name evidence="1" type="ORF">ABID26_001007</name>
</gene>
<evidence type="ECO:0000313" key="1">
    <source>
        <dbReference type="EMBL" id="MET3591628.1"/>
    </source>
</evidence>
<evidence type="ECO:0000313" key="2">
    <source>
        <dbReference type="Proteomes" id="UP001549036"/>
    </source>
</evidence>
<keyword evidence="2" id="KW-1185">Reference proteome</keyword>
<proteinExistence type="predicted"/>
<dbReference type="EMBL" id="JBEPLM010000001">
    <property type="protein sequence ID" value="MET3591628.1"/>
    <property type="molecule type" value="Genomic_DNA"/>
</dbReference>
<protein>
    <submittedName>
        <fullName evidence="1">Uncharacterized protein (TIGR02270 family)</fullName>
    </submittedName>
</protein>
<dbReference type="InterPro" id="IPR016024">
    <property type="entry name" value="ARM-type_fold"/>
</dbReference>
<dbReference type="RefSeq" id="WP_126101689.1">
    <property type="nucleotide sequence ID" value="NZ_JBEPLM010000001.1"/>
</dbReference>
<reference evidence="1 2" key="1">
    <citation type="submission" date="2024-06" db="EMBL/GenBank/DDBJ databases">
        <title>Genomic Encyclopedia of Type Strains, Phase IV (KMG-IV): sequencing the most valuable type-strain genomes for metagenomic binning, comparative biology and taxonomic classification.</title>
        <authorList>
            <person name="Goeker M."/>
        </authorList>
    </citation>
    <scope>NUCLEOTIDE SEQUENCE [LARGE SCALE GENOMIC DNA]</scope>
    <source>
        <strain evidence="1 2">DSM 29846</strain>
    </source>
</reference>
<accession>A0ABV2HM25</accession>
<organism evidence="1 2">
    <name type="scientific">Mesorhizobium shonense</name>
    <dbReference type="NCBI Taxonomy" id="1209948"/>
    <lineage>
        <taxon>Bacteria</taxon>
        <taxon>Pseudomonadati</taxon>
        <taxon>Pseudomonadota</taxon>
        <taxon>Alphaproteobacteria</taxon>
        <taxon>Hyphomicrobiales</taxon>
        <taxon>Phyllobacteriaceae</taxon>
        <taxon>Mesorhizobium</taxon>
    </lineage>
</organism>
<sequence>MQRLATIPAIVDQHAEDAAFLWSRRRREIDGPLLNEIDIGRIDQRLDADLEGLFASGEAAWAAANARFSDYPQAPELFVMACLALHWEEETKLAKVFEAAAALGETGINAISGAIARTPREKLRSFVARWIDSKEAMLKCIALAALWHHRADAGPRLGELAANGHAEVRVRALRLAGALRRRDLLPQAIERLAAGQPKERLAASLAACLLDAGRTALPVLDELLAHTDILPGEVFDIRLLASAGTSAKTWLQEGLNQLSLRRPALAATGVLGDRSIVPWLIERMREPQSAYGAGLAWRDLFDVDFNDTDLFTVDPALLGKPFADIEESPLPFADRAKAWWDEGRGPGKHKVFHSMRKQRLAAIRASFENPDLPLANWRRTQRFPAWM</sequence>
<name>A0ABV2HM25_9HYPH</name>
<comment type="caution">
    <text evidence="1">The sequence shown here is derived from an EMBL/GenBank/DDBJ whole genome shotgun (WGS) entry which is preliminary data.</text>
</comment>
<dbReference type="SUPFAM" id="SSF48371">
    <property type="entry name" value="ARM repeat"/>
    <property type="match status" value="1"/>
</dbReference>